<accession>A0A6L2L674</accession>
<evidence type="ECO:0000313" key="4">
    <source>
        <dbReference type="EMBL" id="GEU56172.1"/>
    </source>
</evidence>
<dbReference type="PANTHER" id="PTHR42648:SF32">
    <property type="entry name" value="RIBONUCLEASE H-LIKE DOMAIN, GAG-PRE-INTEGRASE DOMAIN PROTEIN-RELATED"/>
    <property type="match status" value="1"/>
</dbReference>
<dbReference type="InterPro" id="IPR036397">
    <property type="entry name" value="RNaseH_sf"/>
</dbReference>
<dbReference type="Gene3D" id="3.30.420.10">
    <property type="entry name" value="Ribonuclease H-like superfamily/Ribonuclease H"/>
    <property type="match status" value="1"/>
</dbReference>
<sequence length="1162" mass="133133">MDIPSFMIPWVIGWCVPDTPSHGADPSIHFIIRGSSGLRCFFRYAMFIYSFYLCYSLSLYPFTERYAQPYFFSCLIRQMVNTRTDADLSATVQNALQTLLPQIRAEIREEFRTSSGPSDAKRRYMLGVEHHYMVFHLVNGVRASRVEMICEMDFVRYILACSDDDDDYSAITPNEPVDSLSMGDEHLDTILATESNEFIKSCVENLVPNPSESEGENGCDVLACFTTFSNILFDAEYKFDSVDDQSCSDEDVPEKIFSNPLFEEEINSVRIDQHHFNDESDIIESLLNRDSSIFSSFSKIDSLLDEFAGELTLLKSIPPGIDETDCYHEDEIRFSKRLLYDNLSPRPPEEFLYENSYADIESFFPSPIPNEDSDSFMEEIDLPFTSDDPMPPSIENDDYDSKRDILIREELLDNYSLSLPVIESFYFDIPSFSRPPAKPPDGDTGILNIKIMGDISDQKVPMPKLMITPVSNKEKSPDLLSHRGLGNFQLFVECPMMIHGKNIPIPDYSRKCEESFQRILSSKSSFPQLQLGNQVKENKENDKIGEKPGKNGKHGKARQCRRPITVEKEEKEKKYKFKGQNMQIQEKDYKAEYKKMKAKLALIEASPSSSQNPKTLQPKNKGLVSKTFDWDEEKVSDEEEVTQVKVLMALADDELTVRKNHARNGKWVDITMRKVNTLLSMDEDADWQNYLKDELLILKQAKLDAVTFEIQNIELIKLNHALQEQLKEEKKINEKWLTSSKKVSQCISEQIPHQKKKVLGGELLTESLSKININENAFILASMGYDQEMVPKTKDWVEILNPDKKLPNFNTGRILVPESQVIDESLETLNTPESSKDSEAEILSLLPPLKNLRELHQAQRPGDCKNYHECEIYRSYDHSTLGNNRIIQIRGGVLAESSQFNESSIGVKCNTCESIVHSTTDHDEFDHFKIDEKIQVAKAREPTKKWPKNSVKKAQGVLSEATRGSNQALIFPIKGYDHIGEKILDLGKNSQAPEVIMSFIRMVENQNDVKVKQIRTDNGTEFRKHKLESFCDEKEISQNFSSPYTSEQNGVAKRKNKTLIEAARTMLNGSVLSKHFWTEAVKVACYTQNKSIIVKRHDKTPYEIFRERILDISYFNVFRCPVFIHNNKDHLGKFDAKAADRYFLGYSFVSKLSESLTQEDNK</sequence>
<keyword evidence="2" id="KW-1133">Transmembrane helix</keyword>
<dbReference type="GO" id="GO:0003676">
    <property type="term" value="F:nucleic acid binding"/>
    <property type="evidence" value="ECO:0007669"/>
    <property type="project" value="InterPro"/>
</dbReference>
<dbReference type="InterPro" id="IPR001584">
    <property type="entry name" value="Integrase_cat-core"/>
</dbReference>
<keyword evidence="2" id="KW-0812">Transmembrane</keyword>
<dbReference type="EMBL" id="BKCJ010003618">
    <property type="protein sequence ID" value="GEU56172.1"/>
    <property type="molecule type" value="Genomic_DNA"/>
</dbReference>
<dbReference type="SUPFAM" id="SSF53098">
    <property type="entry name" value="Ribonuclease H-like"/>
    <property type="match status" value="1"/>
</dbReference>
<keyword evidence="2" id="KW-0472">Membrane</keyword>
<feature type="compositionally biased region" description="Basic and acidic residues" evidence="1">
    <location>
        <begin position="536"/>
        <end position="549"/>
    </location>
</feature>
<protein>
    <submittedName>
        <fullName evidence="4">Retrovirus-related Pol polyprotein from transposon TNT 1-94</fullName>
    </submittedName>
</protein>
<dbReference type="InterPro" id="IPR039537">
    <property type="entry name" value="Retrotran_Ty1/copia-like"/>
</dbReference>
<feature type="compositionally biased region" description="Basic residues" evidence="1">
    <location>
        <begin position="550"/>
        <end position="561"/>
    </location>
</feature>
<evidence type="ECO:0000259" key="3">
    <source>
        <dbReference type="PROSITE" id="PS50994"/>
    </source>
</evidence>
<evidence type="ECO:0000256" key="1">
    <source>
        <dbReference type="SAM" id="MobiDB-lite"/>
    </source>
</evidence>
<comment type="caution">
    <text evidence="4">The sequence shown here is derived from an EMBL/GenBank/DDBJ whole genome shotgun (WGS) entry which is preliminary data.</text>
</comment>
<reference evidence="4" key="1">
    <citation type="journal article" date="2019" name="Sci. Rep.">
        <title>Draft genome of Tanacetum cinerariifolium, the natural source of mosquito coil.</title>
        <authorList>
            <person name="Yamashiro T."/>
            <person name="Shiraishi A."/>
            <person name="Satake H."/>
            <person name="Nakayama K."/>
        </authorList>
    </citation>
    <scope>NUCLEOTIDE SEQUENCE</scope>
</reference>
<name>A0A6L2L674_TANCI</name>
<organism evidence="4">
    <name type="scientific">Tanacetum cinerariifolium</name>
    <name type="common">Dalmatian daisy</name>
    <name type="synonym">Chrysanthemum cinerariifolium</name>
    <dbReference type="NCBI Taxonomy" id="118510"/>
    <lineage>
        <taxon>Eukaryota</taxon>
        <taxon>Viridiplantae</taxon>
        <taxon>Streptophyta</taxon>
        <taxon>Embryophyta</taxon>
        <taxon>Tracheophyta</taxon>
        <taxon>Spermatophyta</taxon>
        <taxon>Magnoliopsida</taxon>
        <taxon>eudicotyledons</taxon>
        <taxon>Gunneridae</taxon>
        <taxon>Pentapetalae</taxon>
        <taxon>asterids</taxon>
        <taxon>campanulids</taxon>
        <taxon>Asterales</taxon>
        <taxon>Asteraceae</taxon>
        <taxon>Asteroideae</taxon>
        <taxon>Anthemideae</taxon>
        <taxon>Anthemidinae</taxon>
        <taxon>Tanacetum</taxon>
    </lineage>
</organism>
<dbReference type="AlphaFoldDB" id="A0A6L2L674"/>
<dbReference type="GO" id="GO:0015074">
    <property type="term" value="P:DNA integration"/>
    <property type="evidence" value="ECO:0007669"/>
    <property type="project" value="InterPro"/>
</dbReference>
<dbReference type="PANTHER" id="PTHR42648">
    <property type="entry name" value="TRANSPOSASE, PUTATIVE-RELATED"/>
    <property type="match status" value="1"/>
</dbReference>
<feature type="domain" description="Integrase catalytic" evidence="3">
    <location>
        <begin position="938"/>
        <end position="1109"/>
    </location>
</feature>
<proteinExistence type="predicted"/>
<evidence type="ECO:0000256" key="2">
    <source>
        <dbReference type="SAM" id="Phobius"/>
    </source>
</evidence>
<dbReference type="PROSITE" id="PS50994">
    <property type="entry name" value="INTEGRASE"/>
    <property type="match status" value="1"/>
</dbReference>
<feature type="transmembrane region" description="Helical" evidence="2">
    <location>
        <begin position="41"/>
        <end position="62"/>
    </location>
</feature>
<gene>
    <name evidence="4" type="ORF">Tci_028150</name>
</gene>
<feature type="region of interest" description="Disordered" evidence="1">
    <location>
        <begin position="530"/>
        <end position="561"/>
    </location>
</feature>
<dbReference type="InterPro" id="IPR012337">
    <property type="entry name" value="RNaseH-like_sf"/>
</dbReference>